<reference evidence="3 4" key="1">
    <citation type="journal article" date="2018" name="Nat. Ecol. Evol.">
        <title>Pezizomycetes genomes reveal the molecular basis of ectomycorrhizal truffle lifestyle.</title>
        <authorList>
            <person name="Murat C."/>
            <person name="Payen T."/>
            <person name="Noel B."/>
            <person name="Kuo A."/>
            <person name="Morin E."/>
            <person name="Chen J."/>
            <person name="Kohler A."/>
            <person name="Krizsan K."/>
            <person name="Balestrini R."/>
            <person name="Da Silva C."/>
            <person name="Montanini B."/>
            <person name="Hainaut M."/>
            <person name="Levati E."/>
            <person name="Barry K.W."/>
            <person name="Belfiori B."/>
            <person name="Cichocki N."/>
            <person name="Clum A."/>
            <person name="Dockter R.B."/>
            <person name="Fauchery L."/>
            <person name="Guy J."/>
            <person name="Iotti M."/>
            <person name="Le Tacon F."/>
            <person name="Lindquist E.A."/>
            <person name="Lipzen A."/>
            <person name="Malagnac F."/>
            <person name="Mello A."/>
            <person name="Molinier V."/>
            <person name="Miyauchi S."/>
            <person name="Poulain J."/>
            <person name="Riccioni C."/>
            <person name="Rubini A."/>
            <person name="Sitrit Y."/>
            <person name="Splivallo R."/>
            <person name="Traeger S."/>
            <person name="Wang M."/>
            <person name="Zifcakova L."/>
            <person name="Wipf D."/>
            <person name="Zambonelli A."/>
            <person name="Paolocci F."/>
            <person name="Nowrousian M."/>
            <person name="Ottonello S."/>
            <person name="Baldrian P."/>
            <person name="Spatafora J.W."/>
            <person name="Henrissat B."/>
            <person name="Nagy L.G."/>
            <person name="Aury J.M."/>
            <person name="Wincker P."/>
            <person name="Grigoriev I.V."/>
            <person name="Bonfante P."/>
            <person name="Martin F.M."/>
        </authorList>
    </citation>
    <scope>NUCLEOTIDE SEQUENCE [LARGE SCALE GENOMIC DNA]</scope>
    <source>
        <strain evidence="3 4">RN42</strain>
    </source>
</reference>
<evidence type="ECO:0008006" key="5">
    <source>
        <dbReference type="Google" id="ProtNLM"/>
    </source>
</evidence>
<keyword evidence="2" id="KW-1133">Transmembrane helix</keyword>
<dbReference type="EMBL" id="ML119827">
    <property type="protein sequence ID" value="RPA73268.1"/>
    <property type="molecule type" value="Genomic_DNA"/>
</dbReference>
<sequence>MDNCSHSKELKHISELNVEKKYNMLSSYTKTTPWLPPLAAASSLMKITERARALQAPTQRTPVFARQRPLKQPEIINARSIPPKMTTSLSCFLYLIDMRREVLMGMNTAMCIMTIVLAVHTIVRVSPADEAKNTQQYRKTGPSNKQRKPHVRQKQSHQP</sequence>
<evidence type="ECO:0000256" key="2">
    <source>
        <dbReference type="SAM" id="Phobius"/>
    </source>
</evidence>
<evidence type="ECO:0000256" key="1">
    <source>
        <dbReference type="SAM" id="MobiDB-lite"/>
    </source>
</evidence>
<keyword evidence="2" id="KW-0472">Membrane</keyword>
<dbReference type="Proteomes" id="UP000275078">
    <property type="component" value="Unassembled WGS sequence"/>
</dbReference>
<evidence type="ECO:0000313" key="4">
    <source>
        <dbReference type="Proteomes" id="UP000275078"/>
    </source>
</evidence>
<feature type="transmembrane region" description="Helical" evidence="2">
    <location>
        <begin position="102"/>
        <end position="123"/>
    </location>
</feature>
<feature type="compositionally biased region" description="Polar residues" evidence="1">
    <location>
        <begin position="133"/>
        <end position="144"/>
    </location>
</feature>
<feature type="compositionally biased region" description="Basic residues" evidence="1">
    <location>
        <begin position="145"/>
        <end position="159"/>
    </location>
</feature>
<feature type="region of interest" description="Disordered" evidence="1">
    <location>
        <begin position="130"/>
        <end position="159"/>
    </location>
</feature>
<keyword evidence="4" id="KW-1185">Reference proteome</keyword>
<proteinExistence type="predicted"/>
<dbReference type="AlphaFoldDB" id="A0A3N4HL54"/>
<accession>A0A3N4HL54</accession>
<evidence type="ECO:0000313" key="3">
    <source>
        <dbReference type="EMBL" id="RPA73268.1"/>
    </source>
</evidence>
<protein>
    <recommendedName>
        <fullName evidence="5">Transmembrane protein</fullName>
    </recommendedName>
</protein>
<name>A0A3N4HL54_ASCIM</name>
<organism evidence="3 4">
    <name type="scientific">Ascobolus immersus RN42</name>
    <dbReference type="NCBI Taxonomy" id="1160509"/>
    <lineage>
        <taxon>Eukaryota</taxon>
        <taxon>Fungi</taxon>
        <taxon>Dikarya</taxon>
        <taxon>Ascomycota</taxon>
        <taxon>Pezizomycotina</taxon>
        <taxon>Pezizomycetes</taxon>
        <taxon>Pezizales</taxon>
        <taxon>Ascobolaceae</taxon>
        <taxon>Ascobolus</taxon>
    </lineage>
</organism>
<keyword evidence="2" id="KW-0812">Transmembrane</keyword>
<gene>
    <name evidence="3" type="ORF">BJ508DRAFT_313952</name>
</gene>